<organism evidence="3 4">
    <name type="scientific">Acidihalobacter prosperus</name>
    <dbReference type="NCBI Taxonomy" id="160660"/>
    <lineage>
        <taxon>Bacteria</taxon>
        <taxon>Pseudomonadati</taxon>
        <taxon>Pseudomonadota</taxon>
        <taxon>Gammaproteobacteria</taxon>
        <taxon>Chromatiales</taxon>
        <taxon>Ectothiorhodospiraceae</taxon>
        <taxon>Acidihalobacter</taxon>
    </lineage>
</organism>
<dbReference type="OrthoDB" id="5827905at2"/>
<sequence>MKARGRAKIRPENPGGIFLPYQAKWAADQSRLKLSEKSRQIGFSWATAYAAVERTAAKGARFDQWVSSRDDLQARLFIEDCKMWAGAMELAAQDLGEVVIDPEKRLSAFVLQFSNGRRIHSMSSNPDAQAGKRGGRILDEFALHPDPRKLWAIAYPGITWGGNMELISTHRGSANFFNQLVREARENGNPKNISLHRVTLQDALDQGFLWKLQQMLPEDDERQAMDEAEYFDFVRSGAADEESFQQEYMCSPADDNAAFLEYDLIASVEYQIDWPWSEIEDGYLFCGVDIGRKKDLTVLWVLEKLGDVLYTRHVEAMEKMRKSAQEAILYPWFERANRVCIDQTGLGIGWVDDAQDKFGEHKIEGVSFTVATKEALAYPVRSAMEDRTVRIPYDPQIRADLRQVTKQTTTAGNVRFTAERTADGHADRFWALALALHAGSGPVSEIAFKSTGPRRSVAQTDYMGSRSLSTATGFGAVRGGNDFRGYDG</sequence>
<dbReference type="InterPro" id="IPR035421">
    <property type="entry name" value="Terminase_6C"/>
</dbReference>
<reference evidence="3 4" key="1">
    <citation type="journal article" date="2014" name="Genome Announc.">
        <title>Draft Genome Sequence of the Iron-Oxidizing, Acidophilic, and Halotolerant 'Thiobacillus prosperus' Type Strain DSM 5130.</title>
        <authorList>
            <person name="Ossandon F.J."/>
            <person name="Cardenas J.P."/>
            <person name="Corbett M."/>
            <person name="Quatrini R."/>
            <person name="Holmes D.S."/>
            <person name="Watkin E."/>
        </authorList>
    </citation>
    <scope>NUCLEOTIDE SEQUENCE [LARGE SCALE GENOMIC DNA]</scope>
    <source>
        <strain evidence="3 4">DSM 5130</strain>
    </source>
</reference>
<protein>
    <submittedName>
        <fullName evidence="3">Mu-like prophage FluMu protein gp28</fullName>
    </submittedName>
</protein>
<comment type="caution">
    <text evidence="3">The sequence shown here is derived from an EMBL/GenBank/DDBJ whole genome shotgun (WGS) entry which is preliminary data.</text>
</comment>
<accession>A0A1A6C8A4</accession>
<proteinExistence type="predicted"/>
<evidence type="ECO:0000256" key="1">
    <source>
        <dbReference type="ARBA" id="ARBA00022612"/>
    </source>
</evidence>
<name>A0A1A6C8A4_9GAMM</name>
<evidence type="ECO:0000259" key="2">
    <source>
        <dbReference type="Pfam" id="PF17289"/>
    </source>
</evidence>
<dbReference type="Pfam" id="PF17289">
    <property type="entry name" value="Terminase_6C"/>
    <property type="match status" value="1"/>
</dbReference>
<dbReference type="Pfam" id="PF03237">
    <property type="entry name" value="Terminase_6N"/>
    <property type="match status" value="1"/>
</dbReference>
<dbReference type="RefSeq" id="WP_065089167.1">
    <property type="nucleotide sequence ID" value="NZ_JQSG02000001.1"/>
</dbReference>
<dbReference type="AlphaFoldDB" id="A0A1A6C8A4"/>
<dbReference type="Proteomes" id="UP000029273">
    <property type="component" value="Unassembled WGS sequence"/>
</dbReference>
<keyword evidence="1" id="KW-1188">Viral release from host cell</keyword>
<feature type="domain" description="Terminase large subunit gp17-like C-terminal" evidence="2">
    <location>
        <begin position="287"/>
        <end position="437"/>
    </location>
</feature>
<dbReference type="Gene3D" id="3.30.420.240">
    <property type="match status" value="1"/>
</dbReference>
<gene>
    <name evidence="3" type="ORF">Thpro_020513</name>
</gene>
<dbReference type="InterPro" id="IPR027417">
    <property type="entry name" value="P-loop_NTPase"/>
</dbReference>
<dbReference type="EMBL" id="JQSG02000001">
    <property type="protein sequence ID" value="OBS10797.1"/>
    <property type="molecule type" value="Genomic_DNA"/>
</dbReference>
<evidence type="ECO:0000313" key="3">
    <source>
        <dbReference type="EMBL" id="OBS10797.1"/>
    </source>
</evidence>
<keyword evidence="4" id="KW-1185">Reference proteome</keyword>
<dbReference type="Gene3D" id="3.40.50.300">
    <property type="entry name" value="P-loop containing nucleotide triphosphate hydrolases"/>
    <property type="match status" value="1"/>
</dbReference>
<evidence type="ECO:0000313" key="4">
    <source>
        <dbReference type="Proteomes" id="UP000029273"/>
    </source>
</evidence>